<keyword evidence="1" id="KW-0560">Oxidoreductase</keyword>
<dbReference type="PANTHER" id="PTHR43975">
    <property type="entry name" value="ZGC:101858"/>
    <property type="match status" value="1"/>
</dbReference>
<dbReference type="PRINTS" id="PR00080">
    <property type="entry name" value="SDRFAMILY"/>
</dbReference>
<dbReference type="Pfam" id="PF13561">
    <property type="entry name" value="adh_short_C2"/>
    <property type="match status" value="1"/>
</dbReference>
<dbReference type="SUPFAM" id="SSF51735">
    <property type="entry name" value="NAD(P)-binding Rossmann-fold domains"/>
    <property type="match status" value="1"/>
</dbReference>
<dbReference type="PANTHER" id="PTHR43975:SF2">
    <property type="entry name" value="EG:BACR7A4.14 PROTEIN-RELATED"/>
    <property type="match status" value="1"/>
</dbReference>
<keyword evidence="3" id="KW-1185">Reference proteome</keyword>
<dbReference type="Gene3D" id="3.40.50.720">
    <property type="entry name" value="NAD(P)-binding Rossmann-like Domain"/>
    <property type="match status" value="1"/>
</dbReference>
<dbReference type="PRINTS" id="PR00081">
    <property type="entry name" value="GDHRDH"/>
</dbReference>
<dbReference type="OrthoDB" id="6509953at2759"/>
<dbReference type="EMBL" id="OC922032">
    <property type="protein sequence ID" value="CAD7653875.1"/>
    <property type="molecule type" value="Genomic_DNA"/>
</dbReference>
<dbReference type="GO" id="GO:0016491">
    <property type="term" value="F:oxidoreductase activity"/>
    <property type="evidence" value="ECO:0007669"/>
    <property type="project" value="UniProtKB-KW"/>
</dbReference>
<dbReference type="Proteomes" id="UP000728032">
    <property type="component" value="Unassembled WGS sequence"/>
</dbReference>
<protein>
    <submittedName>
        <fullName evidence="2">Uncharacterized protein</fullName>
    </submittedName>
</protein>
<dbReference type="InterPro" id="IPR002347">
    <property type="entry name" value="SDR_fam"/>
</dbReference>
<dbReference type="EMBL" id="CAJPVJ010007207">
    <property type="protein sequence ID" value="CAG2171062.1"/>
    <property type="molecule type" value="Genomic_DNA"/>
</dbReference>
<sequence length="240" mass="25972">MARYGATGVVVTGLDGDDVRKVAKDCINVSPNGMKPLEMITDFRREADIRQLVDTTIDTFGRIDILVNSAGMAADAFITDTDYVAKQRLLFDVNLNSVVLLTHYCVKHLEKTNGNIVNISSTGGLQPAKLVSSYSMSKAALNIFTQCMALELGGKGIRVNAVIPSLVDTNIARAGTVDVQRWFRSNLERAAMELPVGRYGQPIDIANAIIYLASDHATFVTGSIMLVDGGHIAGRIKKQL</sequence>
<dbReference type="InterPro" id="IPR020904">
    <property type="entry name" value="Sc_DH/Rdtase_CS"/>
</dbReference>
<reference evidence="2" key="1">
    <citation type="submission" date="2020-11" db="EMBL/GenBank/DDBJ databases">
        <authorList>
            <person name="Tran Van P."/>
        </authorList>
    </citation>
    <scope>NUCLEOTIDE SEQUENCE</scope>
</reference>
<gene>
    <name evidence="2" type="ORF">ONB1V03_LOCUS10528</name>
</gene>
<dbReference type="AlphaFoldDB" id="A0A7R9QPP2"/>
<evidence type="ECO:0000313" key="3">
    <source>
        <dbReference type="Proteomes" id="UP000728032"/>
    </source>
</evidence>
<dbReference type="InterPro" id="IPR036291">
    <property type="entry name" value="NAD(P)-bd_dom_sf"/>
</dbReference>
<evidence type="ECO:0000256" key="1">
    <source>
        <dbReference type="ARBA" id="ARBA00023002"/>
    </source>
</evidence>
<organism evidence="2">
    <name type="scientific">Oppiella nova</name>
    <dbReference type="NCBI Taxonomy" id="334625"/>
    <lineage>
        <taxon>Eukaryota</taxon>
        <taxon>Metazoa</taxon>
        <taxon>Ecdysozoa</taxon>
        <taxon>Arthropoda</taxon>
        <taxon>Chelicerata</taxon>
        <taxon>Arachnida</taxon>
        <taxon>Acari</taxon>
        <taxon>Acariformes</taxon>
        <taxon>Sarcoptiformes</taxon>
        <taxon>Oribatida</taxon>
        <taxon>Brachypylina</taxon>
        <taxon>Oppioidea</taxon>
        <taxon>Oppiidae</taxon>
        <taxon>Oppiella</taxon>
    </lineage>
</organism>
<dbReference type="FunFam" id="3.40.50.720:FF:000084">
    <property type="entry name" value="Short-chain dehydrogenase reductase"/>
    <property type="match status" value="1"/>
</dbReference>
<accession>A0A7R9QPP2</accession>
<name>A0A7R9QPP2_9ACAR</name>
<proteinExistence type="predicted"/>
<feature type="non-terminal residue" evidence="2">
    <location>
        <position position="1"/>
    </location>
</feature>
<dbReference type="PROSITE" id="PS00061">
    <property type="entry name" value="ADH_SHORT"/>
    <property type="match status" value="1"/>
</dbReference>
<evidence type="ECO:0000313" key="2">
    <source>
        <dbReference type="EMBL" id="CAD7653875.1"/>
    </source>
</evidence>